<protein>
    <submittedName>
        <fullName evidence="2">Uncharacterized protein</fullName>
    </submittedName>
</protein>
<feature type="region of interest" description="Disordered" evidence="1">
    <location>
        <begin position="42"/>
        <end position="73"/>
    </location>
</feature>
<organism evidence="2 3">
    <name type="scientific">Scleroderma citrinum Foug A</name>
    <dbReference type="NCBI Taxonomy" id="1036808"/>
    <lineage>
        <taxon>Eukaryota</taxon>
        <taxon>Fungi</taxon>
        <taxon>Dikarya</taxon>
        <taxon>Basidiomycota</taxon>
        <taxon>Agaricomycotina</taxon>
        <taxon>Agaricomycetes</taxon>
        <taxon>Agaricomycetidae</taxon>
        <taxon>Boletales</taxon>
        <taxon>Sclerodermatineae</taxon>
        <taxon>Sclerodermataceae</taxon>
        <taxon>Scleroderma</taxon>
    </lineage>
</organism>
<dbReference type="InParanoid" id="A0A0C3EBQ8"/>
<proteinExistence type="predicted"/>
<dbReference type="HOGENOM" id="CLU_1897443_0_0_1"/>
<dbReference type="EMBL" id="KN822020">
    <property type="protein sequence ID" value="KIM65759.1"/>
    <property type="molecule type" value="Genomic_DNA"/>
</dbReference>
<keyword evidence="3" id="KW-1185">Reference proteome</keyword>
<reference evidence="3" key="2">
    <citation type="submission" date="2015-01" db="EMBL/GenBank/DDBJ databases">
        <title>Evolutionary Origins and Diversification of the Mycorrhizal Mutualists.</title>
        <authorList>
            <consortium name="DOE Joint Genome Institute"/>
            <consortium name="Mycorrhizal Genomics Consortium"/>
            <person name="Kohler A."/>
            <person name="Kuo A."/>
            <person name="Nagy L.G."/>
            <person name="Floudas D."/>
            <person name="Copeland A."/>
            <person name="Barry K.W."/>
            <person name="Cichocki N."/>
            <person name="Veneault-Fourrey C."/>
            <person name="LaButti K."/>
            <person name="Lindquist E.A."/>
            <person name="Lipzen A."/>
            <person name="Lundell T."/>
            <person name="Morin E."/>
            <person name="Murat C."/>
            <person name="Riley R."/>
            <person name="Ohm R."/>
            <person name="Sun H."/>
            <person name="Tunlid A."/>
            <person name="Henrissat B."/>
            <person name="Grigoriev I.V."/>
            <person name="Hibbett D.S."/>
            <person name="Martin F."/>
        </authorList>
    </citation>
    <scope>NUCLEOTIDE SEQUENCE [LARGE SCALE GENOMIC DNA]</scope>
    <source>
        <strain evidence="3">Foug A</strain>
    </source>
</reference>
<evidence type="ECO:0000313" key="2">
    <source>
        <dbReference type="EMBL" id="KIM65759.1"/>
    </source>
</evidence>
<dbReference type="Proteomes" id="UP000053989">
    <property type="component" value="Unassembled WGS sequence"/>
</dbReference>
<dbReference type="AlphaFoldDB" id="A0A0C3EBQ8"/>
<name>A0A0C3EBQ8_9AGAM</name>
<sequence>MLEIENTDRWRRLSAAMMMNEAVTANIMAWVAQRAAATLTQRESRQLAMESHPMRQSQRTRDRDSLESSGAPTNYAERLYRVVRRGRIKVESIKANQTRASSEATREHFKALLWTWTYKHVAVDSEPSKAIQNT</sequence>
<gene>
    <name evidence="2" type="ORF">SCLCIDRAFT_1211743</name>
</gene>
<evidence type="ECO:0000256" key="1">
    <source>
        <dbReference type="SAM" id="MobiDB-lite"/>
    </source>
</evidence>
<evidence type="ECO:0000313" key="3">
    <source>
        <dbReference type="Proteomes" id="UP000053989"/>
    </source>
</evidence>
<reference evidence="2 3" key="1">
    <citation type="submission" date="2014-04" db="EMBL/GenBank/DDBJ databases">
        <authorList>
            <consortium name="DOE Joint Genome Institute"/>
            <person name="Kuo A."/>
            <person name="Kohler A."/>
            <person name="Nagy L.G."/>
            <person name="Floudas D."/>
            <person name="Copeland A."/>
            <person name="Barry K.W."/>
            <person name="Cichocki N."/>
            <person name="Veneault-Fourrey C."/>
            <person name="LaButti K."/>
            <person name="Lindquist E.A."/>
            <person name="Lipzen A."/>
            <person name="Lundell T."/>
            <person name="Morin E."/>
            <person name="Murat C."/>
            <person name="Sun H."/>
            <person name="Tunlid A."/>
            <person name="Henrissat B."/>
            <person name="Grigoriev I.V."/>
            <person name="Hibbett D.S."/>
            <person name="Martin F."/>
            <person name="Nordberg H.P."/>
            <person name="Cantor M.N."/>
            <person name="Hua S.X."/>
        </authorList>
    </citation>
    <scope>NUCLEOTIDE SEQUENCE [LARGE SCALE GENOMIC DNA]</scope>
    <source>
        <strain evidence="2 3">Foug A</strain>
    </source>
</reference>
<accession>A0A0C3EBQ8</accession>